<name>A0A8J4PP91_9MYCE</name>
<feature type="domain" description="CCAAT-binding factor" evidence="2">
    <location>
        <begin position="420"/>
        <end position="597"/>
    </location>
</feature>
<dbReference type="GO" id="GO:0032040">
    <property type="term" value="C:small-subunit processome"/>
    <property type="evidence" value="ECO:0007669"/>
    <property type="project" value="TreeGrafter"/>
</dbReference>
<gene>
    <name evidence="3" type="ORF">CYY_008069</name>
</gene>
<dbReference type="PANTHER" id="PTHR12455">
    <property type="entry name" value="NUCLEOLAR COMPLEX PROTEIN 4"/>
    <property type="match status" value="1"/>
</dbReference>
<protein>
    <recommendedName>
        <fullName evidence="2">CCAAT-binding factor domain-containing protein</fullName>
    </recommendedName>
</protein>
<dbReference type="InterPro" id="IPR027193">
    <property type="entry name" value="Noc4"/>
</dbReference>
<organism evidence="3 4">
    <name type="scientific">Polysphondylium violaceum</name>
    <dbReference type="NCBI Taxonomy" id="133409"/>
    <lineage>
        <taxon>Eukaryota</taxon>
        <taxon>Amoebozoa</taxon>
        <taxon>Evosea</taxon>
        <taxon>Eumycetozoa</taxon>
        <taxon>Dictyostelia</taxon>
        <taxon>Dictyosteliales</taxon>
        <taxon>Dictyosteliaceae</taxon>
        <taxon>Polysphondylium</taxon>
    </lineage>
</organism>
<dbReference type="EMBL" id="AJWJ01000468">
    <property type="protein sequence ID" value="KAF2070612.1"/>
    <property type="molecule type" value="Genomic_DNA"/>
</dbReference>
<evidence type="ECO:0000313" key="4">
    <source>
        <dbReference type="Proteomes" id="UP000695562"/>
    </source>
</evidence>
<dbReference type="AlphaFoldDB" id="A0A8J4PP91"/>
<reference evidence="3" key="1">
    <citation type="submission" date="2020-01" db="EMBL/GenBank/DDBJ databases">
        <title>Development of genomics and gene disruption for Polysphondylium violaceum indicates a role for the polyketide synthase stlB in stalk morphogenesis.</title>
        <authorList>
            <person name="Narita B."/>
            <person name="Kawabe Y."/>
            <person name="Kin K."/>
            <person name="Saito T."/>
            <person name="Gibbs R."/>
            <person name="Kuspa A."/>
            <person name="Muzny D."/>
            <person name="Queller D."/>
            <person name="Richards S."/>
            <person name="Strassman J."/>
            <person name="Sucgang R."/>
            <person name="Worley K."/>
            <person name="Schaap P."/>
        </authorList>
    </citation>
    <scope>NUCLEOTIDE SEQUENCE</scope>
    <source>
        <strain evidence="3">QSvi11</strain>
    </source>
</reference>
<evidence type="ECO:0000256" key="1">
    <source>
        <dbReference type="ARBA" id="ARBA00007797"/>
    </source>
</evidence>
<evidence type="ECO:0000313" key="3">
    <source>
        <dbReference type="EMBL" id="KAF2070612.1"/>
    </source>
</evidence>
<dbReference type="GO" id="GO:0030692">
    <property type="term" value="C:Noc4p-Nop14p complex"/>
    <property type="evidence" value="ECO:0007669"/>
    <property type="project" value="TreeGrafter"/>
</dbReference>
<dbReference type="GO" id="GO:0042254">
    <property type="term" value="P:ribosome biogenesis"/>
    <property type="evidence" value="ECO:0007669"/>
    <property type="project" value="InterPro"/>
</dbReference>
<sequence length="655" mass="75257">MVKESKFDKNRKFETAKTVVSKTKAASTEKVGASTPATTKSTVAAAKKSTKATVQKATVTPLEVIKNIELKVIESTENANKIIEIIKICKSNSNELEIIFQGIKSLEKIFNHLLDKDNQVMCLEFSKLKRNEKPTASKDPIIVFTQWLYKIYVSYVDMLKEFLQHEDPSIQIPVLTSMMNILLKESQLLSSLPKELFNSADQQPQQQVFYHISKSMFKTIISTMLLSNHFSSKLFEHFTNQYVSMYNDLFYYSLYSVNEICMSLVEQAKSNPEQFESTHKCSVSKFAENLFDFLTFFEPIYEAPIPDWSFWVGVPLQEFIKDSSATLKKKLKSAKFVKPASITDKDVDQLNNYWNTLTKVSSYKNIFSKAWISFLTLPLPASIYKHVLLGLPERVFPHLTDPRVLMDFFSNSYDLGGVTSILALNGLFILIHKHNLEYPDFYKKLYTLFQPGVIYAKYRARFFKLADLFLSSKFLPNYVVAAFIKRSAYLCLISPPFGSLILLPLIYSLLQRHTNCHHLINLPVNINKQQQQLQQKNNIGGLLIKSEMEKTVTSHTYGNDPFIPTEEDPAKCNALKSSLWELQILRDHYAPEVSKMAKVFDSGLKNTIDMNEFSSVSYQSMYELSFKKKSADVPLAYTLKNEFISDKDFMNDWKF</sequence>
<keyword evidence="4" id="KW-1185">Reference proteome</keyword>
<dbReference type="InterPro" id="IPR005612">
    <property type="entry name" value="CCAAT-binding_factor"/>
</dbReference>
<comment type="similarity">
    <text evidence="1">Belongs to the CBF/MAK21 family.</text>
</comment>
<dbReference type="OrthoDB" id="10263185at2759"/>
<accession>A0A8J4PP91</accession>
<dbReference type="Proteomes" id="UP000695562">
    <property type="component" value="Unassembled WGS sequence"/>
</dbReference>
<proteinExistence type="inferred from homology"/>
<evidence type="ECO:0000259" key="2">
    <source>
        <dbReference type="Pfam" id="PF03914"/>
    </source>
</evidence>
<dbReference type="Pfam" id="PF03914">
    <property type="entry name" value="CBF"/>
    <property type="match status" value="1"/>
</dbReference>
<dbReference type="PANTHER" id="PTHR12455:SF0">
    <property type="entry name" value="NUCLEOLAR COMPLEX PROTEIN 4 HOMOLOG"/>
    <property type="match status" value="1"/>
</dbReference>
<comment type="caution">
    <text evidence="3">The sequence shown here is derived from an EMBL/GenBank/DDBJ whole genome shotgun (WGS) entry which is preliminary data.</text>
</comment>